<dbReference type="RefSeq" id="WP_114726980.1">
    <property type="nucleotide sequence ID" value="NZ_BJMI01000002.1"/>
</dbReference>
<keyword evidence="2" id="KW-0378">Hydrolase</keyword>
<dbReference type="SUPFAM" id="SSF56281">
    <property type="entry name" value="Metallo-hydrolase/oxidoreductase"/>
    <property type="match status" value="1"/>
</dbReference>
<dbReference type="InterPro" id="IPR001279">
    <property type="entry name" value="Metallo-B-lactamas"/>
</dbReference>
<keyword evidence="4" id="KW-1185">Reference proteome</keyword>
<evidence type="ECO:0000313" key="2">
    <source>
        <dbReference type="EMBL" id="MBB2186326.1"/>
    </source>
</evidence>
<reference evidence="3 4" key="1">
    <citation type="submission" date="2018-07" db="EMBL/GenBank/DDBJ databases">
        <title>Genomic Encyclopedia of Type Strains, Phase IV (KMG-IV): sequencing the most valuable type-strain genomes for metagenomic binning, comparative biology and taxonomic classification.</title>
        <authorList>
            <person name="Goeker M."/>
        </authorList>
    </citation>
    <scope>NUCLEOTIDE SEQUENCE [LARGE SCALE GENOMIC DNA]</scope>
    <source>
        <strain evidence="3 4">DSM 5603</strain>
    </source>
</reference>
<dbReference type="Pfam" id="PF12706">
    <property type="entry name" value="Lactamase_B_2"/>
    <property type="match status" value="1"/>
</dbReference>
<sequence length="267" mass="29304">MELVVLGCGGSAGVPMIGGPDGRGDWGLCDPAEPRNVRSRASVLLRGNDGQAVLIDTGPDLRAQLLAQGIDRFDAILYTHAHSDHIAGLDEVRAINRAIDRPLPVLATPPVLAELETRFAYAFRPWVPPGFYRPVVVSEEVHAGQTYDVAGLSLTLFEQIHGRTLSLGVRCGTIAYSTDVVDLSEEAFAVLEGVETWLVDCFQRSGPHNAHAWLDQVLAWRERVAPRRMILTHMGTDMDWAWMRDNLPEGVEAAFDGLRVPFSLSRT</sequence>
<organism evidence="3 4">
    <name type="scientific">Gluconacetobacter liquefaciens</name>
    <name type="common">Acetobacter liquefaciens</name>
    <dbReference type="NCBI Taxonomy" id="89584"/>
    <lineage>
        <taxon>Bacteria</taxon>
        <taxon>Pseudomonadati</taxon>
        <taxon>Pseudomonadota</taxon>
        <taxon>Alphaproteobacteria</taxon>
        <taxon>Acetobacterales</taxon>
        <taxon>Acetobacteraceae</taxon>
        <taxon>Gluconacetobacter</taxon>
    </lineage>
</organism>
<evidence type="ECO:0000259" key="1">
    <source>
        <dbReference type="SMART" id="SM00849"/>
    </source>
</evidence>
<comment type="caution">
    <text evidence="3">The sequence shown here is derived from an EMBL/GenBank/DDBJ whole genome shotgun (WGS) entry which is preliminary data.</text>
</comment>
<evidence type="ECO:0000313" key="4">
    <source>
        <dbReference type="Proteomes" id="UP000254958"/>
    </source>
</evidence>
<evidence type="ECO:0000313" key="5">
    <source>
        <dbReference type="Proteomes" id="UP000562982"/>
    </source>
</evidence>
<dbReference type="SMART" id="SM00849">
    <property type="entry name" value="Lactamase_B"/>
    <property type="match status" value="1"/>
</dbReference>
<dbReference type="CDD" id="cd16279">
    <property type="entry name" value="metallo-hydrolase-like_MBL-fold"/>
    <property type="match status" value="1"/>
</dbReference>
<feature type="domain" description="Metallo-beta-lactamase" evidence="1">
    <location>
        <begin position="39"/>
        <end position="233"/>
    </location>
</feature>
<accession>A0A370G538</accession>
<dbReference type="OrthoDB" id="9781189at2"/>
<dbReference type="PANTHER" id="PTHR42663:SF6">
    <property type="entry name" value="HYDROLASE C777.06C-RELATED"/>
    <property type="match status" value="1"/>
</dbReference>
<dbReference type="Proteomes" id="UP000562982">
    <property type="component" value="Unassembled WGS sequence"/>
</dbReference>
<dbReference type="Gene3D" id="3.60.15.10">
    <property type="entry name" value="Ribonuclease Z/Hydroxyacylglutathione hydrolase-like"/>
    <property type="match status" value="1"/>
</dbReference>
<dbReference type="PANTHER" id="PTHR42663">
    <property type="entry name" value="HYDROLASE C777.06C-RELATED-RELATED"/>
    <property type="match status" value="1"/>
</dbReference>
<dbReference type="EMBL" id="QQAW01000003">
    <property type="protein sequence ID" value="RDI38865.1"/>
    <property type="molecule type" value="Genomic_DNA"/>
</dbReference>
<dbReference type="GO" id="GO:0016787">
    <property type="term" value="F:hydrolase activity"/>
    <property type="evidence" value="ECO:0007669"/>
    <property type="project" value="UniProtKB-KW"/>
</dbReference>
<name>A0A370G538_GLULI</name>
<dbReference type="InterPro" id="IPR036866">
    <property type="entry name" value="RibonucZ/Hydroxyglut_hydro"/>
</dbReference>
<proteinExistence type="predicted"/>
<reference evidence="2 5" key="2">
    <citation type="submission" date="2020-04" db="EMBL/GenBank/DDBJ databases">
        <title>Description of novel Gluconacetobacter.</title>
        <authorList>
            <person name="Sombolestani A."/>
        </authorList>
    </citation>
    <scope>NUCLEOTIDE SEQUENCE [LARGE SCALE GENOMIC DNA]</scope>
    <source>
        <strain evidence="2 5">LMG 1382</strain>
    </source>
</reference>
<dbReference type="AlphaFoldDB" id="A0A370G538"/>
<evidence type="ECO:0000313" key="3">
    <source>
        <dbReference type="EMBL" id="RDI38865.1"/>
    </source>
</evidence>
<dbReference type="EMBL" id="JABEQI010000003">
    <property type="protein sequence ID" value="MBB2186326.1"/>
    <property type="molecule type" value="Genomic_DNA"/>
</dbReference>
<protein>
    <submittedName>
        <fullName evidence="2">MBL fold metallo-hydrolase</fullName>
    </submittedName>
    <submittedName>
        <fullName evidence="3">Phosphoribosyl 1,2-cyclic phosphate phosphodiesterase</fullName>
    </submittedName>
</protein>
<dbReference type="Proteomes" id="UP000254958">
    <property type="component" value="Unassembled WGS sequence"/>
</dbReference>
<gene>
    <name evidence="3" type="ORF">C7453_103326</name>
    <name evidence="2" type="ORF">HLH32_07985</name>
</gene>